<evidence type="ECO:0000256" key="4">
    <source>
        <dbReference type="ARBA" id="ARBA00022801"/>
    </source>
</evidence>
<dbReference type="CDD" id="cd05296">
    <property type="entry name" value="GH4_P_beta_glucosidase"/>
    <property type="match status" value="1"/>
</dbReference>
<dbReference type="Proteomes" id="UP001523565">
    <property type="component" value="Unassembled WGS sequence"/>
</dbReference>
<keyword evidence="3" id="KW-0479">Metal-binding</keyword>
<keyword evidence="11" id="KW-1185">Reference proteome</keyword>
<evidence type="ECO:0000256" key="2">
    <source>
        <dbReference type="ARBA" id="ARBA00011881"/>
    </source>
</evidence>
<dbReference type="RefSeq" id="WP_262069736.1">
    <property type="nucleotide sequence ID" value="NZ_JAMXOC010000018.1"/>
</dbReference>
<dbReference type="InterPro" id="IPR001088">
    <property type="entry name" value="Glyco_hydro_4"/>
</dbReference>
<evidence type="ECO:0000256" key="8">
    <source>
        <dbReference type="RuleBase" id="RU361152"/>
    </source>
</evidence>
<evidence type="ECO:0000256" key="6">
    <source>
        <dbReference type="ARBA" id="ARBA00023211"/>
    </source>
</evidence>
<name>A0ABT1EJY8_9FIRM</name>
<proteinExistence type="inferred from homology"/>
<dbReference type="PROSITE" id="PS01324">
    <property type="entry name" value="GLYCOSYL_HYDROL_F4"/>
    <property type="match status" value="1"/>
</dbReference>
<evidence type="ECO:0000256" key="7">
    <source>
        <dbReference type="ARBA" id="ARBA00023295"/>
    </source>
</evidence>
<dbReference type="EMBL" id="JAMZFV010000018">
    <property type="protein sequence ID" value="MCP1110856.1"/>
    <property type="molecule type" value="Genomic_DNA"/>
</dbReference>
<dbReference type="InterPro" id="IPR019802">
    <property type="entry name" value="GlycHydrolase_4_CS"/>
</dbReference>
<organism evidence="10 11">
    <name type="scientific">Ohessyouella blattaphilus</name>
    <dbReference type="NCBI Taxonomy" id="2949333"/>
    <lineage>
        <taxon>Bacteria</taxon>
        <taxon>Bacillati</taxon>
        <taxon>Bacillota</taxon>
        <taxon>Clostridia</taxon>
        <taxon>Lachnospirales</taxon>
        <taxon>Lachnospiraceae</taxon>
        <taxon>Ohessyouella</taxon>
    </lineage>
</organism>
<comment type="similarity">
    <text evidence="1 8">Belongs to the glycosyl hydrolase 4 family.</text>
</comment>
<comment type="cofactor">
    <cofactor evidence="8">
        <name>NAD(+)</name>
        <dbReference type="ChEBI" id="CHEBI:57540"/>
    </cofactor>
    <text evidence="8">Binds 1 NAD(+) per subunit.</text>
</comment>
<dbReference type="InterPro" id="IPR036291">
    <property type="entry name" value="NAD(P)-bd_dom_sf"/>
</dbReference>
<evidence type="ECO:0000259" key="9">
    <source>
        <dbReference type="Pfam" id="PF11975"/>
    </source>
</evidence>
<dbReference type="PRINTS" id="PR00732">
    <property type="entry name" value="GLHYDRLASE4"/>
</dbReference>
<dbReference type="InterPro" id="IPR015955">
    <property type="entry name" value="Lactate_DH/Glyco_Ohase_4_C"/>
</dbReference>
<sequence length="439" mass="48902">MEGVKIVTIGGGSSYTPELIEGFIKRYQSLPVREIWLVDIEEGREKLETVGNLAKRMVKKSGLPIAIHLTLDRREALAGADFVTTQIRVGQLKARGLDEQIPLKHGLLGQETNGAGGMFKAFRTIPVILEITKDMKELCPEAWLINFSNPAGMVTEACLRYGQIKKVIGLCNVPIHMEMDIAKLLEVPKEDVWVRFGGLNHLVYALQIFLKGKDVTGQVLELSTDPEKGMAMTMKNIMPVSYEREFIRALGVLPCPYHSYYYRKDEQLKEELVQLKEGAVRALKVQEIEKELFALYQNEDLDIKPPQLEQRGGAYYSDAACSLIESIYTDKRDIQTVDTRNNGTIAGIPDDSAIECSCIITGEGPVPLNIGHLPVAVNGLVQEIKSFERMTVEAAVTGDRDKALLALSINPLTTSDKVAKAVIEELMEAHKDYLPQFNR</sequence>
<accession>A0ABT1EJY8</accession>
<protein>
    <submittedName>
        <fullName evidence="10">6-phospho-beta-glucosidase</fullName>
    </submittedName>
</protein>
<evidence type="ECO:0000313" key="11">
    <source>
        <dbReference type="Proteomes" id="UP001523565"/>
    </source>
</evidence>
<dbReference type="Pfam" id="PF11975">
    <property type="entry name" value="Glyco_hydro_4C"/>
    <property type="match status" value="1"/>
</dbReference>
<dbReference type="Gene3D" id="3.90.110.10">
    <property type="entry name" value="Lactate dehydrogenase/glycoside hydrolase, family 4, C-terminal"/>
    <property type="match status" value="1"/>
</dbReference>
<dbReference type="InterPro" id="IPR022616">
    <property type="entry name" value="Glyco_hydro_4_C"/>
</dbReference>
<dbReference type="SUPFAM" id="SSF51735">
    <property type="entry name" value="NAD(P)-binding Rossmann-fold domains"/>
    <property type="match status" value="1"/>
</dbReference>
<keyword evidence="4 8" id="KW-0378">Hydrolase</keyword>
<feature type="domain" description="Glycosyl hydrolase family 4 C-terminal" evidence="9">
    <location>
        <begin position="197"/>
        <end position="413"/>
    </location>
</feature>
<dbReference type="Gene3D" id="3.40.50.720">
    <property type="entry name" value="NAD(P)-binding Rossmann-like Domain"/>
    <property type="match status" value="1"/>
</dbReference>
<evidence type="ECO:0000256" key="3">
    <source>
        <dbReference type="ARBA" id="ARBA00022723"/>
    </source>
</evidence>
<evidence type="ECO:0000256" key="5">
    <source>
        <dbReference type="ARBA" id="ARBA00023027"/>
    </source>
</evidence>
<gene>
    <name evidence="10" type="ORF">NK118_11395</name>
</gene>
<reference evidence="10 11" key="1">
    <citation type="journal article" date="2022" name="Genome Biol. Evol.">
        <title>Host diet, physiology and behaviors set the stage for Lachnospiraceae cladogenesis.</title>
        <authorList>
            <person name="Vera-Ponce De Leon A."/>
            <person name="Schneider M."/>
            <person name="Jahnes B.C."/>
            <person name="Sadowski V."/>
            <person name="Camuy-Velez L.A."/>
            <person name="Duan J."/>
            <person name="Sabree Z.L."/>
        </authorList>
    </citation>
    <scope>NUCLEOTIDE SEQUENCE [LARGE SCALE GENOMIC DNA]</scope>
    <source>
        <strain evidence="10 11">PAL227</strain>
    </source>
</reference>
<dbReference type="Pfam" id="PF02056">
    <property type="entry name" value="Glyco_hydro_4"/>
    <property type="match status" value="1"/>
</dbReference>
<keyword evidence="5 8" id="KW-0520">NAD</keyword>
<dbReference type="PANTHER" id="PTHR32092">
    <property type="entry name" value="6-PHOSPHO-BETA-GLUCOSIDASE-RELATED"/>
    <property type="match status" value="1"/>
</dbReference>
<comment type="subunit">
    <text evidence="2">Homotetramer.</text>
</comment>
<keyword evidence="6" id="KW-0464">Manganese</keyword>
<evidence type="ECO:0000256" key="1">
    <source>
        <dbReference type="ARBA" id="ARBA00010141"/>
    </source>
</evidence>
<dbReference type="PANTHER" id="PTHR32092:SF5">
    <property type="entry name" value="6-PHOSPHO-BETA-GLUCOSIDASE"/>
    <property type="match status" value="1"/>
</dbReference>
<evidence type="ECO:0000313" key="10">
    <source>
        <dbReference type="EMBL" id="MCP1110856.1"/>
    </source>
</evidence>
<comment type="caution">
    <text evidence="10">The sequence shown here is derived from an EMBL/GenBank/DDBJ whole genome shotgun (WGS) entry which is preliminary data.</text>
</comment>
<keyword evidence="7 8" id="KW-0326">Glycosidase</keyword>
<dbReference type="SUPFAM" id="SSF56327">
    <property type="entry name" value="LDH C-terminal domain-like"/>
    <property type="match status" value="1"/>
</dbReference>